<evidence type="ECO:0000313" key="2">
    <source>
        <dbReference type="Proteomes" id="UP001145114"/>
    </source>
</evidence>
<name>A0ACC1HGN5_9FUNG</name>
<accession>A0ACC1HGN5</accession>
<comment type="caution">
    <text evidence="1">The sequence shown here is derived from an EMBL/GenBank/DDBJ whole genome shotgun (WGS) entry which is preliminary data.</text>
</comment>
<dbReference type="Proteomes" id="UP001145114">
    <property type="component" value="Unassembled WGS sequence"/>
</dbReference>
<protein>
    <submittedName>
        <fullName evidence="1">Integral membrane protein SED5</fullName>
    </submittedName>
</protein>
<evidence type="ECO:0000313" key="1">
    <source>
        <dbReference type="EMBL" id="KAJ1675180.1"/>
    </source>
</evidence>
<dbReference type="EMBL" id="JAMZIH010005439">
    <property type="protein sequence ID" value="KAJ1675180.1"/>
    <property type="molecule type" value="Genomic_DNA"/>
</dbReference>
<sequence length="310" mass="35077">MATLTTRSRTFLFIQYRNSFGHSHRRKRRVGLESNGLGSIVGAAADSGESIEHAGLIENAGEAGGGETVIEMSVLPPQWVDIVEEINDEMEEIKQNIKELDTMHKRHLLPGFDDRSHEEDEINRMTHAITAKFQQCQRRIKDIESVYAHGQETIIGKNIRMSLATKLQDMSSNFRAAQSAYLKKISERKNIALDVFSSSQVELASQDPGRQFDMTLTESQIQTIENDESAILERESEIKHIHESITELSQIFARLQEMVIVQGTMIDRIDYNIENTTVNTLEAAKELDQAEKYQRSSMSHKLIIGLAIFA</sequence>
<keyword evidence="2" id="KW-1185">Reference proteome</keyword>
<feature type="non-terminal residue" evidence="1">
    <location>
        <position position="310"/>
    </location>
</feature>
<reference evidence="1" key="1">
    <citation type="submission" date="2022-06" db="EMBL/GenBank/DDBJ databases">
        <title>Phylogenomic reconstructions and comparative analyses of Kickxellomycotina fungi.</title>
        <authorList>
            <person name="Reynolds N.K."/>
            <person name="Stajich J.E."/>
            <person name="Barry K."/>
            <person name="Grigoriev I.V."/>
            <person name="Crous P."/>
            <person name="Smith M.E."/>
        </authorList>
    </citation>
    <scope>NUCLEOTIDE SEQUENCE</scope>
    <source>
        <strain evidence="1">RSA 2271</strain>
    </source>
</reference>
<gene>
    <name evidence="1" type="primary">tlg2</name>
    <name evidence="1" type="ORF">EV182_001773</name>
</gene>
<organism evidence="1 2">
    <name type="scientific">Spiromyces aspiralis</name>
    <dbReference type="NCBI Taxonomy" id="68401"/>
    <lineage>
        <taxon>Eukaryota</taxon>
        <taxon>Fungi</taxon>
        <taxon>Fungi incertae sedis</taxon>
        <taxon>Zoopagomycota</taxon>
        <taxon>Kickxellomycotina</taxon>
        <taxon>Kickxellomycetes</taxon>
        <taxon>Kickxellales</taxon>
        <taxon>Kickxellaceae</taxon>
        <taxon>Spiromyces</taxon>
    </lineage>
</organism>
<proteinExistence type="predicted"/>